<dbReference type="RefSeq" id="WP_104885173.1">
    <property type="nucleotide sequence ID" value="NZ_JAKJOR010000090.1"/>
</dbReference>
<keyword evidence="1" id="KW-0472">Membrane</keyword>
<dbReference type="AlphaFoldDB" id="A0A6A8NLI8"/>
<reference evidence="2" key="1">
    <citation type="submission" date="2019-10" db="EMBL/GenBank/DDBJ databases">
        <title>Identification of the same linezolid-resistant Tn6246::fexB-poxtA-carrying Enterococcus faecium strain colonizing a hospitalized patient and bovines in different continents.</title>
        <authorList>
            <person name="Tedim A.P."/>
            <person name="Freitas A.R."/>
            <person name="Novais C."/>
            <person name="Duarte B."/>
            <person name="Elghaieb H."/>
            <person name="Abbassi M.S."/>
            <person name="Peixe L."/>
        </authorList>
    </citation>
    <scope>NUCLEOTIDE SEQUENCE</scope>
    <source>
        <strain evidence="2">2FEZ</strain>
    </source>
</reference>
<organism evidence="2">
    <name type="scientific">Enterococcus faecium</name>
    <name type="common">Streptococcus faecium</name>
    <dbReference type="NCBI Taxonomy" id="1352"/>
    <lineage>
        <taxon>Bacteria</taxon>
        <taxon>Bacillati</taxon>
        <taxon>Bacillota</taxon>
        <taxon>Bacilli</taxon>
        <taxon>Lactobacillales</taxon>
        <taxon>Enterococcaceae</taxon>
        <taxon>Enterococcus</taxon>
    </lineage>
</organism>
<gene>
    <name evidence="2" type="ORF">GKZ95_14525</name>
</gene>
<sequence>MSWQDTQEETKTLTEQFELLQQDMDRLMLAQSQLYENIEKNTNTLIQETRKAQHNFAVLDNKRDEEIEWIKEQKAVVSDLTAGLEKILKEREKKTVLVKKWLEIAFYVVLMVVLYQALTTSLWHTLGFETLYHHLQKQFQYGGLLVTSVYTLLNIGALSWLVRKLTKTWHY</sequence>
<accession>A0A6A8NLI8</accession>
<evidence type="ECO:0000313" key="2">
    <source>
        <dbReference type="EMBL" id="MTD37006.1"/>
    </source>
</evidence>
<feature type="transmembrane region" description="Helical" evidence="1">
    <location>
        <begin position="138"/>
        <end position="162"/>
    </location>
</feature>
<feature type="transmembrane region" description="Helical" evidence="1">
    <location>
        <begin position="101"/>
        <end position="118"/>
    </location>
</feature>
<protein>
    <submittedName>
        <fullName evidence="2">Uncharacterized protein</fullName>
    </submittedName>
</protein>
<dbReference type="EMBL" id="WLYP01000057">
    <property type="protein sequence ID" value="MTD37006.1"/>
    <property type="molecule type" value="Genomic_DNA"/>
</dbReference>
<comment type="caution">
    <text evidence="2">The sequence shown here is derived from an EMBL/GenBank/DDBJ whole genome shotgun (WGS) entry which is preliminary data.</text>
</comment>
<name>A0A6A8NLI8_ENTFC</name>
<evidence type="ECO:0000256" key="1">
    <source>
        <dbReference type="SAM" id="Phobius"/>
    </source>
</evidence>
<keyword evidence="1" id="KW-1133">Transmembrane helix</keyword>
<keyword evidence="1" id="KW-0812">Transmembrane</keyword>
<proteinExistence type="predicted"/>